<evidence type="ECO:0000313" key="4">
    <source>
        <dbReference type="Proteomes" id="UP000472755"/>
    </source>
</evidence>
<comment type="caution">
    <text evidence="3">The sequence shown here is derived from an EMBL/GenBank/DDBJ whole genome shotgun (WGS) entry which is preliminary data.</text>
</comment>
<reference evidence="3 4" key="1">
    <citation type="journal article" date="2019" name="Nat. Med.">
        <title>A library of human gut bacterial isolates paired with longitudinal multiomics data enables mechanistic microbiome research.</title>
        <authorList>
            <person name="Poyet M."/>
            <person name="Groussin M."/>
            <person name="Gibbons S.M."/>
            <person name="Avila-Pacheco J."/>
            <person name="Jiang X."/>
            <person name="Kearney S.M."/>
            <person name="Perrotta A.R."/>
            <person name="Berdy B."/>
            <person name="Zhao S."/>
            <person name="Lieberman T.D."/>
            <person name="Swanson P.K."/>
            <person name="Smith M."/>
            <person name="Roesemann S."/>
            <person name="Alexander J.E."/>
            <person name="Rich S.A."/>
            <person name="Livny J."/>
            <person name="Vlamakis H."/>
            <person name="Clish C."/>
            <person name="Bullock K."/>
            <person name="Deik A."/>
            <person name="Scott J."/>
            <person name="Pierce K.A."/>
            <person name="Xavier R.J."/>
            <person name="Alm E.J."/>
        </authorList>
    </citation>
    <scope>NUCLEOTIDE SEQUENCE [LARGE SCALE GENOMIC DNA]</scope>
    <source>
        <strain evidence="3 4">BIOML-A4</strain>
    </source>
</reference>
<accession>A0A6L6LLV3</accession>
<dbReference type="Pfam" id="PF13529">
    <property type="entry name" value="Peptidase_C39_2"/>
    <property type="match status" value="1"/>
</dbReference>
<proteinExistence type="predicted"/>
<dbReference type="AlphaFoldDB" id="A0A6L6LLV3"/>
<evidence type="ECO:0000256" key="1">
    <source>
        <dbReference type="SAM" id="MobiDB-lite"/>
    </source>
</evidence>
<evidence type="ECO:0000313" key="3">
    <source>
        <dbReference type="EMBL" id="MTS25695.1"/>
    </source>
</evidence>
<name>A0A6L6LLV3_9FIRM</name>
<dbReference type="Proteomes" id="UP000472755">
    <property type="component" value="Unassembled WGS sequence"/>
</dbReference>
<dbReference type="Gene3D" id="3.90.70.10">
    <property type="entry name" value="Cysteine proteinases"/>
    <property type="match status" value="1"/>
</dbReference>
<evidence type="ECO:0000259" key="2">
    <source>
        <dbReference type="Pfam" id="PF13529"/>
    </source>
</evidence>
<feature type="domain" description="Peptidase C39-like" evidence="2">
    <location>
        <begin position="28"/>
        <end position="120"/>
    </location>
</feature>
<feature type="region of interest" description="Disordered" evidence="1">
    <location>
        <begin position="1"/>
        <end position="24"/>
    </location>
</feature>
<dbReference type="PANTHER" id="PTHR37806:SF1">
    <property type="entry name" value="PEPTIDASE C39-LIKE DOMAIN-CONTAINING PROTEIN"/>
    <property type="match status" value="1"/>
</dbReference>
<sequence>MVISRAATSKKPRTAAPGLTQSWPMRATQPVAQGANAYLAAQGSALRAADRTGVTGQGLLQYLRGGDPVIVWITKDLSAPRTGGCTWLLADTGETYAPYVNLHCVVLAGWDGDTCTIADPLQGRRRVDAAAFLQCFK</sequence>
<dbReference type="InterPro" id="IPR039564">
    <property type="entry name" value="Peptidase_C39-like"/>
</dbReference>
<gene>
    <name evidence="3" type="ORF">GMD59_00125</name>
</gene>
<dbReference type="EMBL" id="WMZU01000001">
    <property type="protein sequence ID" value="MTS25695.1"/>
    <property type="molecule type" value="Genomic_DNA"/>
</dbReference>
<organism evidence="3 4">
    <name type="scientific">Ruthenibacterium lactatiformans</name>
    <dbReference type="NCBI Taxonomy" id="1550024"/>
    <lineage>
        <taxon>Bacteria</taxon>
        <taxon>Bacillati</taxon>
        <taxon>Bacillota</taxon>
        <taxon>Clostridia</taxon>
        <taxon>Eubacteriales</taxon>
        <taxon>Oscillospiraceae</taxon>
        <taxon>Ruthenibacterium</taxon>
    </lineage>
</organism>
<protein>
    <recommendedName>
        <fullName evidence="2">Peptidase C39-like domain-containing protein</fullName>
    </recommendedName>
</protein>
<dbReference type="PANTHER" id="PTHR37806">
    <property type="entry name" value="LMO0724 PROTEIN"/>
    <property type="match status" value="1"/>
</dbReference>